<dbReference type="InterPro" id="IPR002871">
    <property type="entry name" value="NIF_FeS_clus_asmbl_NifU_N"/>
</dbReference>
<dbReference type="Proteomes" id="UP001595897">
    <property type="component" value="Unassembled WGS sequence"/>
</dbReference>
<sequence length="141" mass="15410">MSQTQIYKAHLLDHFKKPRNKASHDLLGMQVVKRGSNPRCGDDIEIGFNISANSIEAILFRGRGCAVCIASASMMTEAVHGQSIDDAKRIALSVAQWIEGEHAEVPALLKPVDAVRHHPARKKCLMLAWNALLEGLEVSAS</sequence>
<feature type="domain" description="NIF system FeS cluster assembly NifU N-terminal" evidence="1">
    <location>
        <begin position="7"/>
        <end position="93"/>
    </location>
</feature>
<dbReference type="Pfam" id="PF01592">
    <property type="entry name" value="NifU_N"/>
    <property type="match status" value="1"/>
</dbReference>
<dbReference type="CDD" id="cd06664">
    <property type="entry name" value="IscU_like"/>
    <property type="match status" value="1"/>
</dbReference>
<dbReference type="SUPFAM" id="SSF82649">
    <property type="entry name" value="SufE/NifU"/>
    <property type="match status" value="1"/>
</dbReference>
<gene>
    <name evidence="2" type="primary">sufU</name>
    <name evidence="2" type="ORF">ACFO4O_13725</name>
</gene>
<protein>
    <submittedName>
        <fullName evidence="2">Fe-S cluster assembly sulfur transfer protein SufU</fullName>
    </submittedName>
</protein>
<proteinExistence type="predicted"/>
<accession>A0ABV9LXL7</accession>
<keyword evidence="3" id="KW-1185">Reference proteome</keyword>
<dbReference type="Gene3D" id="3.90.1010.10">
    <property type="match status" value="1"/>
</dbReference>
<organism evidence="2 3">
    <name type="scientific">Glaciecola siphonariae</name>
    <dbReference type="NCBI Taxonomy" id="521012"/>
    <lineage>
        <taxon>Bacteria</taxon>
        <taxon>Pseudomonadati</taxon>
        <taxon>Pseudomonadota</taxon>
        <taxon>Gammaproteobacteria</taxon>
        <taxon>Alteromonadales</taxon>
        <taxon>Alteromonadaceae</taxon>
        <taxon>Glaciecola</taxon>
    </lineage>
</organism>
<dbReference type="NCBIfam" id="TIGR01994">
    <property type="entry name" value="SUF_scaf_2"/>
    <property type="match status" value="1"/>
</dbReference>
<comment type="caution">
    <text evidence="2">The sequence shown here is derived from an EMBL/GenBank/DDBJ whole genome shotgun (WGS) entry which is preliminary data.</text>
</comment>
<dbReference type="PANTHER" id="PTHR10093">
    <property type="entry name" value="IRON-SULFUR CLUSTER ASSEMBLY ENZYME NIFU HOMOLOG"/>
    <property type="match status" value="1"/>
</dbReference>
<evidence type="ECO:0000313" key="3">
    <source>
        <dbReference type="Proteomes" id="UP001595897"/>
    </source>
</evidence>
<evidence type="ECO:0000313" key="2">
    <source>
        <dbReference type="EMBL" id="MFC4701227.1"/>
    </source>
</evidence>
<reference evidence="3" key="1">
    <citation type="journal article" date="2019" name="Int. J. Syst. Evol. Microbiol.">
        <title>The Global Catalogue of Microorganisms (GCM) 10K type strain sequencing project: providing services to taxonomists for standard genome sequencing and annotation.</title>
        <authorList>
            <consortium name="The Broad Institute Genomics Platform"/>
            <consortium name="The Broad Institute Genome Sequencing Center for Infectious Disease"/>
            <person name="Wu L."/>
            <person name="Ma J."/>
        </authorList>
    </citation>
    <scope>NUCLEOTIDE SEQUENCE [LARGE SCALE GENOMIC DNA]</scope>
    <source>
        <strain evidence="3">KACC 12507</strain>
    </source>
</reference>
<dbReference type="RefSeq" id="WP_382409464.1">
    <property type="nucleotide sequence ID" value="NZ_JBHSGU010000005.1"/>
</dbReference>
<name>A0ABV9LXL7_9ALTE</name>
<dbReference type="EMBL" id="JBHSGU010000005">
    <property type="protein sequence ID" value="MFC4701227.1"/>
    <property type="molecule type" value="Genomic_DNA"/>
</dbReference>
<evidence type="ECO:0000259" key="1">
    <source>
        <dbReference type="Pfam" id="PF01592"/>
    </source>
</evidence>